<accession>A0ABQ4RUA7</accession>
<organism evidence="1 2">
    <name type="scientific">Methylobacterium iners</name>
    <dbReference type="NCBI Taxonomy" id="418707"/>
    <lineage>
        <taxon>Bacteria</taxon>
        <taxon>Pseudomonadati</taxon>
        <taxon>Pseudomonadota</taxon>
        <taxon>Alphaproteobacteria</taxon>
        <taxon>Hyphomicrobiales</taxon>
        <taxon>Methylobacteriaceae</taxon>
        <taxon>Methylobacterium</taxon>
    </lineage>
</organism>
<keyword evidence="2" id="KW-1185">Reference proteome</keyword>
<comment type="caution">
    <text evidence="1">The sequence shown here is derived from an EMBL/GenBank/DDBJ whole genome shotgun (WGS) entry which is preliminary data.</text>
</comment>
<reference evidence="1" key="1">
    <citation type="journal article" date="2021" name="Front. Microbiol.">
        <title>Comprehensive Comparative Genomics and Phenotyping of Methylobacterium Species.</title>
        <authorList>
            <person name="Alessa O."/>
            <person name="Ogura Y."/>
            <person name="Fujitani Y."/>
            <person name="Takami H."/>
            <person name="Hayashi T."/>
            <person name="Sahin N."/>
            <person name="Tani A."/>
        </authorList>
    </citation>
    <scope>NUCLEOTIDE SEQUENCE</scope>
    <source>
        <strain evidence="1">DSM 19015</strain>
    </source>
</reference>
<protein>
    <submittedName>
        <fullName evidence="1">Uncharacterized protein</fullName>
    </submittedName>
</protein>
<dbReference type="Proteomes" id="UP001055125">
    <property type="component" value="Unassembled WGS sequence"/>
</dbReference>
<dbReference type="EMBL" id="BPQP01000023">
    <property type="protein sequence ID" value="GJD94416.1"/>
    <property type="molecule type" value="Genomic_DNA"/>
</dbReference>
<sequence>MVDVEAGHELVADVEQAASVGDVEAVPGLLLVVEDLDVVAAVDPARAGREAVALHVTVAPGRGEAVGGVADRDVRARAPLGLELGPVVLEDDPAVVDVVVAEAGAGIDAAVDQRRAEVAHRLLVAVVVREGEGEVGCGLVEQRARDREIAEVAVLPQPAVRDVAADVEAVGELLADGAAAVEGETPDPVRADGGARLVDRDEGRLLGHHVDDAADGAFAEQDRGRAAQHLDAIDVPGVERIGDGARADIEPGAVVELHDRVQAGKAARGVGRAAVARRADGGDAGGVLGDCVGDVVLAALADLLAWDDLDAGRRLQRREVQPAAAAAWRSEVEPGRGGCVWPVAGARAGTDDRQCIERDRPGLRGSRQRVFLSQCRGKPDEGEDGR</sequence>
<reference evidence="1" key="2">
    <citation type="submission" date="2021-08" db="EMBL/GenBank/DDBJ databases">
        <authorList>
            <person name="Tani A."/>
            <person name="Ola A."/>
            <person name="Ogura Y."/>
            <person name="Katsura K."/>
            <person name="Hayashi T."/>
        </authorList>
    </citation>
    <scope>NUCLEOTIDE SEQUENCE</scope>
    <source>
        <strain evidence="1">DSM 19015</strain>
    </source>
</reference>
<gene>
    <name evidence="1" type="ORF">OCOJLMKI_1618</name>
</gene>
<evidence type="ECO:0000313" key="2">
    <source>
        <dbReference type="Proteomes" id="UP001055125"/>
    </source>
</evidence>
<evidence type="ECO:0000313" key="1">
    <source>
        <dbReference type="EMBL" id="GJD94416.1"/>
    </source>
</evidence>
<name>A0ABQ4RUA7_9HYPH</name>
<proteinExistence type="predicted"/>